<accession>A0A7G2EBS8</accession>
<proteinExistence type="predicted"/>
<evidence type="ECO:0000313" key="2">
    <source>
        <dbReference type="Proteomes" id="UP000516314"/>
    </source>
</evidence>
<gene>
    <name evidence="1" type="ORF">AT9943_LOCUS6518</name>
</gene>
<dbReference type="Proteomes" id="UP000516314">
    <property type="component" value="Chromosome 2"/>
</dbReference>
<dbReference type="AlphaFoldDB" id="A0A7G2EBS8"/>
<evidence type="ECO:0000313" key="1">
    <source>
        <dbReference type="EMBL" id="CAD5318282.1"/>
    </source>
</evidence>
<protein>
    <submittedName>
        <fullName evidence="1">(thale cress) hypothetical protein</fullName>
    </submittedName>
</protein>
<sequence>MAMVVRLVREEWKRDESVCYEHVVELDGLCLAVKLHERDTFAKVVEAVKKRLTLSPKDEVELSYQWPQWMMGLDLHRANLIHILDEEDMTQDKNDVGTHLGRSCITIRENAGETGVGSVAPRNLTQGQPHATAKGKEQIRLVGSVGGQLDMTPANAQDNVVRGQTSSNTEESIHLTLGSADPASGDVSVVALSSTYSTFKTPSNSITFSSEELMDQDELSSNNCLARIDEVEHYYSDPVGPLYMAPINTPRMSRVNNIVRAEIIATQEQVMALNTQHTCSVDARGDFHKQASRAVIGKLMRTKYLGVGRGLSPNELRKMLRDEFSLNVSYWKVWRAWQIAMDNAIGSAMGSYALIQPYFKLLLETNPNSLVVYPMSSHVAYVVHLKRNIVSIFKSEGLSFLVTNAARAYRLSDFNRIFWKGMSYLKSEMHFMKCETKKTRHLRLPFRKGHAHVENCSYMNSVFPCHSSDDKGGNRCRNNGRRPPHCSISEIGVQGVLTWDKEKFLGSEGGFLSKGRFEMMVSGKLETWNV</sequence>
<organism evidence="1 2">
    <name type="scientific">Arabidopsis thaliana</name>
    <name type="common">Mouse-ear cress</name>
    <dbReference type="NCBI Taxonomy" id="3702"/>
    <lineage>
        <taxon>Eukaryota</taxon>
        <taxon>Viridiplantae</taxon>
        <taxon>Streptophyta</taxon>
        <taxon>Embryophyta</taxon>
        <taxon>Tracheophyta</taxon>
        <taxon>Spermatophyta</taxon>
        <taxon>Magnoliopsida</taxon>
        <taxon>eudicotyledons</taxon>
        <taxon>Gunneridae</taxon>
        <taxon>Pentapetalae</taxon>
        <taxon>rosids</taxon>
        <taxon>malvids</taxon>
        <taxon>Brassicales</taxon>
        <taxon>Brassicaceae</taxon>
        <taxon>Camelineae</taxon>
        <taxon>Arabidopsis</taxon>
    </lineage>
</organism>
<name>A0A7G2EBS8_ARATH</name>
<dbReference type="EMBL" id="LR881467">
    <property type="protein sequence ID" value="CAD5318282.1"/>
    <property type="molecule type" value="Genomic_DNA"/>
</dbReference>
<reference evidence="1 2" key="1">
    <citation type="submission" date="2020-09" db="EMBL/GenBank/DDBJ databases">
        <authorList>
            <person name="Ashkenazy H."/>
        </authorList>
    </citation>
    <scope>NUCLEOTIDE SEQUENCE [LARGE SCALE GENOMIC DNA]</scope>
    <source>
        <strain evidence="2">cv. Cdm-0</strain>
    </source>
</reference>